<keyword evidence="6" id="KW-0694">RNA-binding</keyword>
<evidence type="ECO:0000256" key="3">
    <source>
        <dbReference type="ARBA" id="ARBA00022801"/>
    </source>
</evidence>
<keyword evidence="4" id="KW-0347">Helicase</keyword>
<feature type="domain" description="Helicase C-terminal" evidence="14">
    <location>
        <begin position="538"/>
        <end position="727"/>
    </location>
</feature>
<dbReference type="SMART" id="SM00847">
    <property type="entry name" value="HA2"/>
    <property type="match status" value="1"/>
</dbReference>
<feature type="domain" description="Helicase ATP-binding" evidence="13">
    <location>
        <begin position="185"/>
        <end position="363"/>
    </location>
</feature>
<evidence type="ECO:0000256" key="9">
    <source>
        <dbReference type="ARBA" id="ARBA00060772"/>
    </source>
</evidence>
<dbReference type="SMART" id="SM00490">
    <property type="entry name" value="HELICc"/>
    <property type="match status" value="1"/>
</dbReference>
<feature type="compositionally biased region" description="Gly residues" evidence="11">
    <location>
        <begin position="1163"/>
        <end position="1177"/>
    </location>
</feature>
<dbReference type="InterPro" id="IPR036867">
    <property type="entry name" value="R3H_dom_sf"/>
</dbReference>
<evidence type="ECO:0000259" key="14">
    <source>
        <dbReference type="PROSITE" id="PS51194"/>
    </source>
</evidence>
<dbReference type="SMART" id="SM00393">
    <property type="entry name" value="R3H"/>
    <property type="match status" value="1"/>
</dbReference>
<evidence type="ECO:0000256" key="4">
    <source>
        <dbReference type="ARBA" id="ARBA00022806"/>
    </source>
</evidence>
<dbReference type="Pfam" id="PF21010">
    <property type="entry name" value="HA2_C"/>
    <property type="match status" value="1"/>
</dbReference>
<dbReference type="Pfam" id="PF04408">
    <property type="entry name" value="WHD_HA2"/>
    <property type="match status" value="1"/>
</dbReference>
<dbReference type="CDD" id="cd17917">
    <property type="entry name" value="DEXHc_RHA-like"/>
    <property type="match status" value="1"/>
</dbReference>
<dbReference type="OMA" id="HMECGSA"/>
<dbReference type="FunFam" id="3.40.50.300:FF:000526">
    <property type="entry name" value="DExH-box ATP-dependent RNA helicase DExH3"/>
    <property type="match status" value="1"/>
</dbReference>
<evidence type="ECO:0000256" key="6">
    <source>
        <dbReference type="ARBA" id="ARBA00022884"/>
    </source>
</evidence>
<evidence type="ECO:0000256" key="1">
    <source>
        <dbReference type="ARBA" id="ARBA00004123"/>
    </source>
</evidence>
<dbReference type="GO" id="GO:0005634">
    <property type="term" value="C:nucleus"/>
    <property type="evidence" value="ECO:0007669"/>
    <property type="project" value="UniProtKB-SubCell"/>
</dbReference>
<dbReference type="PROSITE" id="PS51194">
    <property type="entry name" value="HELICASE_CTER"/>
    <property type="match status" value="1"/>
</dbReference>
<dbReference type="SUPFAM" id="SSF82708">
    <property type="entry name" value="R3H domain"/>
    <property type="match status" value="1"/>
</dbReference>
<evidence type="ECO:0000256" key="5">
    <source>
        <dbReference type="ARBA" id="ARBA00022840"/>
    </source>
</evidence>
<keyword evidence="5" id="KW-0067">ATP-binding</keyword>
<feature type="compositionally biased region" description="Polar residues" evidence="11">
    <location>
        <begin position="1235"/>
        <end position="1252"/>
    </location>
</feature>
<dbReference type="InterPro" id="IPR007502">
    <property type="entry name" value="Helicase-assoc_dom"/>
</dbReference>
<dbReference type="AlphaFoldDB" id="A0A1Y1HXI7"/>
<keyword evidence="2" id="KW-0547">Nucleotide-binding</keyword>
<dbReference type="InterPro" id="IPR048333">
    <property type="entry name" value="HA2_WH"/>
</dbReference>
<feature type="domain" description="R3H" evidence="12">
    <location>
        <begin position="10"/>
        <end position="73"/>
    </location>
</feature>
<dbReference type="STRING" id="105231.A0A1Y1HXI7"/>
<gene>
    <name evidence="15" type="ORF">KFL_001270155</name>
</gene>
<dbReference type="InterPro" id="IPR011709">
    <property type="entry name" value="DEAD-box_helicase_OB_fold"/>
</dbReference>
<keyword evidence="16" id="KW-1185">Reference proteome</keyword>
<feature type="repeat" description="ANK" evidence="10">
    <location>
        <begin position="449"/>
        <end position="481"/>
    </location>
</feature>
<evidence type="ECO:0008006" key="17">
    <source>
        <dbReference type="Google" id="ProtNLM"/>
    </source>
</evidence>
<accession>A0A1Y1HXI7</accession>
<dbReference type="EMBL" id="DF237076">
    <property type="protein sequence ID" value="GAQ82873.1"/>
    <property type="molecule type" value="Genomic_DNA"/>
</dbReference>
<dbReference type="FunFam" id="3.30.1370.50:FF:000002">
    <property type="entry name" value="Immunoglobulin mu DNA-binding protein 2"/>
    <property type="match status" value="1"/>
</dbReference>
<dbReference type="PANTHER" id="PTHR18934:SF213">
    <property type="entry name" value="3'-5' RNA HELICASE YTHDC2"/>
    <property type="match status" value="1"/>
</dbReference>
<dbReference type="InterPro" id="IPR027417">
    <property type="entry name" value="P-loop_NTPase"/>
</dbReference>
<dbReference type="PROSITE" id="PS50297">
    <property type="entry name" value="ANK_REP_REGION"/>
    <property type="match status" value="1"/>
</dbReference>
<dbReference type="FunFam" id="1.20.120.1080:FF:000002">
    <property type="entry name" value="Putative ATP-dependent RNA helicase DHX36"/>
    <property type="match status" value="1"/>
</dbReference>
<dbReference type="Pfam" id="PF00270">
    <property type="entry name" value="DEAD"/>
    <property type="match status" value="1"/>
</dbReference>
<dbReference type="InterPro" id="IPR001374">
    <property type="entry name" value="R3H_dom"/>
</dbReference>
<name>A0A1Y1HXI7_KLENI</name>
<dbReference type="GO" id="GO:0003723">
    <property type="term" value="F:RNA binding"/>
    <property type="evidence" value="ECO:0000318"/>
    <property type="project" value="GO_Central"/>
</dbReference>
<dbReference type="GO" id="GO:0003677">
    <property type="term" value="F:DNA binding"/>
    <property type="evidence" value="ECO:0007669"/>
    <property type="project" value="UniProtKB-ARBA"/>
</dbReference>
<evidence type="ECO:0000256" key="10">
    <source>
        <dbReference type="PROSITE-ProRule" id="PRU00023"/>
    </source>
</evidence>
<dbReference type="OrthoDB" id="5600252at2759"/>
<dbReference type="InterPro" id="IPR011545">
    <property type="entry name" value="DEAD/DEAH_box_helicase_dom"/>
</dbReference>
<dbReference type="InterPro" id="IPR001650">
    <property type="entry name" value="Helicase_C-like"/>
</dbReference>
<dbReference type="CDD" id="cd18791">
    <property type="entry name" value="SF2_C_RHA"/>
    <property type="match status" value="1"/>
</dbReference>
<dbReference type="SMART" id="SM00487">
    <property type="entry name" value="DEXDc"/>
    <property type="match status" value="1"/>
</dbReference>
<dbReference type="PROSITE" id="PS51061">
    <property type="entry name" value="R3H"/>
    <property type="match status" value="1"/>
</dbReference>
<dbReference type="Pfam" id="PF00271">
    <property type="entry name" value="Helicase_C"/>
    <property type="match status" value="1"/>
</dbReference>
<protein>
    <recommendedName>
        <fullName evidence="17">RNA helicase</fullName>
    </recommendedName>
</protein>
<dbReference type="Pfam" id="PF01424">
    <property type="entry name" value="R3H"/>
    <property type="match status" value="1"/>
</dbReference>
<evidence type="ECO:0000313" key="16">
    <source>
        <dbReference type="Proteomes" id="UP000054558"/>
    </source>
</evidence>
<dbReference type="GO" id="GO:0004386">
    <property type="term" value="F:helicase activity"/>
    <property type="evidence" value="ECO:0000318"/>
    <property type="project" value="GO_Central"/>
</dbReference>
<dbReference type="GO" id="GO:0016787">
    <property type="term" value="F:hydrolase activity"/>
    <property type="evidence" value="ECO:0007669"/>
    <property type="project" value="UniProtKB-KW"/>
</dbReference>
<comment type="similarity">
    <text evidence="9">Belongs to the DExH box helicase family.</text>
</comment>
<keyword evidence="10" id="KW-0040">ANK repeat</keyword>
<dbReference type="SUPFAM" id="SSF48403">
    <property type="entry name" value="Ankyrin repeat"/>
    <property type="match status" value="1"/>
</dbReference>
<dbReference type="SUPFAM" id="SSF52540">
    <property type="entry name" value="P-loop containing nucleoside triphosphate hydrolases"/>
    <property type="match status" value="2"/>
</dbReference>
<dbReference type="InterPro" id="IPR014001">
    <property type="entry name" value="Helicase_ATP-bd"/>
</dbReference>
<dbReference type="PROSITE" id="PS51192">
    <property type="entry name" value="HELICASE_ATP_BIND_1"/>
    <property type="match status" value="1"/>
</dbReference>
<comment type="subcellular location">
    <subcellularLocation>
        <location evidence="1">Nucleus</location>
    </subcellularLocation>
</comment>
<keyword evidence="7" id="KW-0539">Nucleus</keyword>
<dbReference type="GO" id="GO:0003724">
    <property type="term" value="F:RNA helicase activity"/>
    <property type="evidence" value="ECO:0007669"/>
    <property type="project" value="UniProtKB-EC"/>
</dbReference>
<dbReference type="Gene3D" id="1.25.40.20">
    <property type="entry name" value="Ankyrin repeat-containing domain"/>
    <property type="match status" value="1"/>
</dbReference>
<dbReference type="GO" id="GO:0005524">
    <property type="term" value="F:ATP binding"/>
    <property type="evidence" value="ECO:0007669"/>
    <property type="project" value="UniProtKB-KW"/>
</dbReference>
<evidence type="ECO:0000256" key="11">
    <source>
        <dbReference type="SAM" id="MobiDB-lite"/>
    </source>
</evidence>
<sequence>MAPGMRPVSEESRISIADQVEKFRESTDTEYTFEAGLSNHDRAIVHNLSQKYGLKSKSYGTGADRRVTVFKPKAVAVSRSATQLPFSIQSQAAMLELFMNFPPTQEELDAAMGEGPPGVASGRVEAEGPYAPERRVQSRPPPMTSADVTSQFSALQRRLKGDASLRQIMALREKLPIAGFKDVITEAVNNNQVVLIAGETGCGKTTQVPQFLLDSCWEKGRPCKILCTQPRRISAMTVAERVANERGEALGGTVGYQIRLDTVGGPNSSLMFCTNGILLRKLTGAARKKAVEELEAENEVDIDATHIVVDEIHERDKFADFVLIILRDILPKRPDLRLVLMSATLNADLFAGYFGGCPVITVPGFTHPVKSYFLEDVLTMTGFAEQHAQTLQTDPALDINRLSDEDRYAMDDALARAWMDADFEPLMELVAYGDRGANKLLVNFQHSETGASPLMVAAGKGRVDDVAMLLELGADANLASWDGATAAEWAENFGFPEIVETVQKHEEKLEASKEKDVEAAVLRKYQAGVDVEEVDLNLIQQVLAYICRPNGQERSYADAGDGRNSDDGAVLVFLPGWEEITNLRDKLAASPIFKDDSRFRVLPLHSMVPVADQKKVFTRPPAGTRKIVLATNIAETAITIDDVVYVIDSGKVKEKSYDPFTNVSTLQCGWISKASARQREGRAGRVRAGVCYHLFSKARHAAMLEFQVPELKRTPLDELGLQVKLLDPNVTIQEFLKKAVEPPNEQSVANAVALLHDIGALGADESLTRLGLHLASLPLSPTTAKMLLHAILFDCLDPALTVACGASYRDPFVLPVTLEQRRKAAGGKFILTESYGGGSDHLALIAAFEGWRAAKDSGCEKEFCDRFFINGGTMNMLQGMRQQLQSELAQRGFIPKSRQGEAVPCSANARDPGLVRAVLAAGMYPLVGSLLPSREGATGKASIVTAGNDKVRLHPNSVNHRLTSNARLGDERSASTLLVFDEIMRGEAFMYIRASTVVQPHALVLFAAEMAVAPLEPVPQEYVEVDLDDEEAGPTPKPEPGSALFSQPEKPVAVVLDRWLRFQTTAVEAAQLYCLRERLAATFAFKIKHPRDPLPVIYQASLYSAACVLSAEGLTYGTVTLTKPPNPLDLLGPSAKSRYPTPPSGRGRGRGSDWGLLPRHGAIGLGRGAVGGRGTAPGGRPSSSGRGEYGGPGRGSSPSRRGDSGIYRGGRPASSTRGGAVYAGTARADVGGKGTFTSHQQVRGRGATTNGSKKFRGGGMHGE</sequence>
<evidence type="ECO:0000256" key="8">
    <source>
        <dbReference type="ARBA" id="ARBA00047984"/>
    </source>
</evidence>
<dbReference type="Proteomes" id="UP000054558">
    <property type="component" value="Unassembled WGS sequence"/>
</dbReference>
<reference evidence="15 16" key="1">
    <citation type="journal article" date="2014" name="Nat. Commun.">
        <title>Klebsormidium flaccidum genome reveals primary factors for plant terrestrial adaptation.</title>
        <authorList>
            <person name="Hori K."/>
            <person name="Maruyama F."/>
            <person name="Fujisawa T."/>
            <person name="Togashi T."/>
            <person name="Yamamoto N."/>
            <person name="Seo M."/>
            <person name="Sato S."/>
            <person name="Yamada T."/>
            <person name="Mori H."/>
            <person name="Tajima N."/>
            <person name="Moriyama T."/>
            <person name="Ikeuchi M."/>
            <person name="Watanabe M."/>
            <person name="Wada H."/>
            <person name="Kobayashi K."/>
            <person name="Saito M."/>
            <person name="Masuda T."/>
            <person name="Sasaki-Sekimoto Y."/>
            <person name="Mashiguchi K."/>
            <person name="Awai K."/>
            <person name="Shimojima M."/>
            <person name="Masuda S."/>
            <person name="Iwai M."/>
            <person name="Nobusawa T."/>
            <person name="Narise T."/>
            <person name="Kondo S."/>
            <person name="Saito H."/>
            <person name="Sato R."/>
            <person name="Murakawa M."/>
            <person name="Ihara Y."/>
            <person name="Oshima-Yamada Y."/>
            <person name="Ohtaka K."/>
            <person name="Satoh M."/>
            <person name="Sonobe K."/>
            <person name="Ishii M."/>
            <person name="Ohtani R."/>
            <person name="Kanamori-Sato M."/>
            <person name="Honoki R."/>
            <person name="Miyazaki D."/>
            <person name="Mochizuki H."/>
            <person name="Umetsu J."/>
            <person name="Higashi K."/>
            <person name="Shibata D."/>
            <person name="Kamiya Y."/>
            <person name="Sato N."/>
            <person name="Nakamura Y."/>
            <person name="Tabata S."/>
            <person name="Ida S."/>
            <person name="Kurokawa K."/>
            <person name="Ohta H."/>
        </authorList>
    </citation>
    <scope>NUCLEOTIDE SEQUENCE [LARGE SCALE GENOMIC DNA]</scope>
    <source>
        <strain evidence="15 16">NIES-2285</strain>
    </source>
</reference>
<dbReference type="PANTHER" id="PTHR18934">
    <property type="entry name" value="ATP-DEPENDENT RNA HELICASE"/>
    <property type="match status" value="1"/>
</dbReference>
<keyword evidence="3" id="KW-0378">Hydrolase</keyword>
<dbReference type="Gene3D" id="1.20.120.1080">
    <property type="match status" value="1"/>
</dbReference>
<evidence type="ECO:0000259" key="12">
    <source>
        <dbReference type="PROSITE" id="PS51061"/>
    </source>
</evidence>
<dbReference type="Gene3D" id="3.40.50.300">
    <property type="entry name" value="P-loop containing nucleotide triphosphate hydrolases"/>
    <property type="match status" value="2"/>
</dbReference>
<evidence type="ECO:0000313" key="15">
    <source>
        <dbReference type="EMBL" id="GAQ82873.1"/>
    </source>
</evidence>
<evidence type="ECO:0000256" key="2">
    <source>
        <dbReference type="ARBA" id="ARBA00022741"/>
    </source>
</evidence>
<dbReference type="InterPro" id="IPR002110">
    <property type="entry name" value="Ankyrin_rpt"/>
</dbReference>
<dbReference type="PROSITE" id="PS50088">
    <property type="entry name" value="ANK_REPEAT"/>
    <property type="match status" value="1"/>
</dbReference>
<dbReference type="Gene3D" id="3.30.1370.50">
    <property type="entry name" value="R3H-like domain"/>
    <property type="match status" value="1"/>
</dbReference>
<feature type="region of interest" description="Disordered" evidence="11">
    <location>
        <begin position="1120"/>
        <end position="1263"/>
    </location>
</feature>
<evidence type="ECO:0000259" key="13">
    <source>
        <dbReference type="PROSITE" id="PS51192"/>
    </source>
</evidence>
<evidence type="ECO:0000256" key="7">
    <source>
        <dbReference type="ARBA" id="ARBA00023242"/>
    </source>
</evidence>
<dbReference type="InterPro" id="IPR036770">
    <property type="entry name" value="Ankyrin_rpt-contain_sf"/>
</dbReference>
<organism evidence="15 16">
    <name type="scientific">Klebsormidium nitens</name>
    <name type="common">Green alga</name>
    <name type="synonym">Ulothrix nitens</name>
    <dbReference type="NCBI Taxonomy" id="105231"/>
    <lineage>
        <taxon>Eukaryota</taxon>
        <taxon>Viridiplantae</taxon>
        <taxon>Streptophyta</taxon>
        <taxon>Klebsormidiophyceae</taxon>
        <taxon>Klebsormidiales</taxon>
        <taxon>Klebsormidiaceae</taxon>
        <taxon>Klebsormidium</taxon>
    </lineage>
</organism>
<comment type="catalytic activity">
    <reaction evidence="8">
        <text>ATP + H2O = ADP + phosphate + H(+)</text>
        <dbReference type="Rhea" id="RHEA:13065"/>
        <dbReference type="ChEBI" id="CHEBI:15377"/>
        <dbReference type="ChEBI" id="CHEBI:15378"/>
        <dbReference type="ChEBI" id="CHEBI:30616"/>
        <dbReference type="ChEBI" id="CHEBI:43474"/>
        <dbReference type="ChEBI" id="CHEBI:456216"/>
        <dbReference type="EC" id="3.6.4.13"/>
    </reaction>
</comment>
<dbReference type="Pfam" id="PF07717">
    <property type="entry name" value="OB_NTP_bind"/>
    <property type="match status" value="1"/>
</dbReference>
<proteinExistence type="inferred from homology"/>